<feature type="compositionally biased region" description="Polar residues" evidence="5">
    <location>
        <begin position="282"/>
        <end position="293"/>
    </location>
</feature>
<dbReference type="PANTHER" id="PTHR24559:SF439">
    <property type="entry name" value="RETROTRANSPOSON, UNCLASSIFIED-LIKE PROTEIN"/>
    <property type="match status" value="1"/>
</dbReference>
<evidence type="ECO:0000259" key="6">
    <source>
        <dbReference type="PROSITE" id="PS50879"/>
    </source>
</evidence>
<evidence type="ECO:0000256" key="4">
    <source>
        <dbReference type="ARBA" id="ARBA00023172"/>
    </source>
</evidence>
<dbReference type="Gene3D" id="3.30.70.270">
    <property type="match status" value="1"/>
</dbReference>
<dbReference type="Pfam" id="PF03732">
    <property type="entry name" value="Retrotrans_gag"/>
    <property type="match status" value="1"/>
</dbReference>
<proteinExistence type="predicted"/>
<dbReference type="InterPro" id="IPR043502">
    <property type="entry name" value="DNA/RNA_pol_sf"/>
</dbReference>
<feature type="region of interest" description="Disordered" evidence="5">
    <location>
        <begin position="64"/>
        <end position="102"/>
    </location>
</feature>
<dbReference type="Gene3D" id="2.40.70.10">
    <property type="entry name" value="Acid Proteases"/>
    <property type="match status" value="1"/>
</dbReference>
<dbReference type="Pfam" id="PF13456">
    <property type="entry name" value="RVT_3"/>
    <property type="match status" value="1"/>
</dbReference>
<dbReference type="PROSITE" id="PS00141">
    <property type="entry name" value="ASP_PROTEASE"/>
    <property type="match status" value="1"/>
</dbReference>
<dbReference type="InterPro" id="IPR053134">
    <property type="entry name" value="RNA-dir_DNA_polymerase"/>
</dbReference>
<dbReference type="CDD" id="cd00303">
    <property type="entry name" value="retropepsin_like"/>
    <property type="match status" value="1"/>
</dbReference>
<dbReference type="PANTHER" id="PTHR24559">
    <property type="entry name" value="TRANSPOSON TY3-I GAG-POL POLYPROTEIN"/>
    <property type="match status" value="1"/>
</dbReference>
<dbReference type="InterPro" id="IPR021109">
    <property type="entry name" value="Peptidase_aspartic_dom_sf"/>
</dbReference>
<keyword evidence="1" id="KW-0808">Transferase</keyword>
<evidence type="ECO:0000256" key="5">
    <source>
        <dbReference type="SAM" id="MobiDB-lite"/>
    </source>
</evidence>
<evidence type="ECO:0000256" key="3">
    <source>
        <dbReference type="ARBA" id="ARBA00022918"/>
    </source>
</evidence>
<dbReference type="InterPro" id="IPR005162">
    <property type="entry name" value="Retrotrans_gag_dom"/>
</dbReference>
<dbReference type="PROSITE" id="PS50879">
    <property type="entry name" value="RNASE_H_1"/>
    <property type="match status" value="1"/>
</dbReference>
<keyword evidence="3" id="KW-0695">RNA-directed DNA polymerase</keyword>
<dbReference type="Gene3D" id="3.30.420.10">
    <property type="entry name" value="Ribonuclease H-like superfamily/Ribonuclease H"/>
    <property type="match status" value="1"/>
</dbReference>
<dbReference type="InterPro" id="IPR002156">
    <property type="entry name" value="RNaseH_domain"/>
</dbReference>
<reference evidence="7" key="1">
    <citation type="submission" date="2018-02" db="EMBL/GenBank/DDBJ databases">
        <authorList>
            <person name="Cohen D.B."/>
            <person name="Kent A.D."/>
        </authorList>
    </citation>
    <scope>NUCLEOTIDE SEQUENCE</scope>
</reference>
<dbReference type="SUPFAM" id="SSF56672">
    <property type="entry name" value="DNA/RNA polymerases"/>
    <property type="match status" value="1"/>
</dbReference>
<dbReference type="CDD" id="cd09279">
    <property type="entry name" value="RNase_HI_like"/>
    <property type="match status" value="1"/>
</dbReference>
<feature type="region of interest" description="Disordered" evidence="5">
    <location>
        <begin position="1"/>
        <end position="42"/>
    </location>
</feature>
<dbReference type="GO" id="GO:0004523">
    <property type="term" value="F:RNA-DNA hybrid ribonuclease activity"/>
    <property type="evidence" value="ECO:0007669"/>
    <property type="project" value="InterPro"/>
</dbReference>
<dbReference type="EMBL" id="OIVN01005890">
    <property type="protein sequence ID" value="SPD24391.1"/>
    <property type="molecule type" value="Genomic_DNA"/>
</dbReference>
<name>A0A2N9IKA6_FAGSY</name>
<feature type="compositionally biased region" description="Basic and acidic residues" evidence="5">
    <location>
        <begin position="25"/>
        <end position="36"/>
    </location>
</feature>
<dbReference type="GO" id="GO:0004190">
    <property type="term" value="F:aspartic-type endopeptidase activity"/>
    <property type="evidence" value="ECO:0007669"/>
    <property type="project" value="InterPro"/>
</dbReference>
<dbReference type="Gene3D" id="3.10.10.10">
    <property type="entry name" value="HIV Type 1 Reverse Transcriptase, subunit A, domain 1"/>
    <property type="match status" value="1"/>
</dbReference>
<dbReference type="GO" id="GO:0006310">
    <property type="term" value="P:DNA recombination"/>
    <property type="evidence" value="ECO:0007669"/>
    <property type="project" value="UniProtKB-KW"/>
</dbReference>
<accession>A0A2N9IKA6</accession>
<evidence type="ECO:0000256" key="1">
    <source>
        <dbReference type="ARBA" id="ARBA00022679"/>
    </source>
</evidence>
<keyword evidence="2" id="KW-0548">Nucleotidyltransferase</keyword>
<dbReference type="InterPro" id="IPR001969">
    <property type="entry name" value="Aspartic_peptidase_AS"/>
</dbReference>
<dbReference type="GO" id="GO:0006508">
    <property type="term" value="P:proteolysis"/>
    <property type="evidence" value="ECO:0007669"/>
    <property type="project" value="InterPro"/>
</dbReference>
<feature type="compositionally biased region" description="Basic residues" evidence="5">
    <location>
        <begin position="1"/>
        <end position="10"/>
    </location>
</feature>
<feature type="domain" description="RNase H type-1" evidence="6">
    <location>
        <begin position="992"/>
        <end position="1121"/>
    </location>
</feature>
<dbReference type="SUPFAM" id="SSF50630">
    <property type="entry name" value="Acid proteases"/>
    <property type="match status" value="1"/>
</dbReference>
<keyword evidence="4" id="KW-0233">DNA recombination</keyword>
<dbReference type="GO" id="GO:0003964">
    <property type="term" value="F:RNA-directed DNA polymerase activity"/>
    <property type="evidence" value="ECO:0007669"/>
    <property type="project" value="UniProtKB-KW"/>
</dbReference>
<feature type="region of interest" description="Disordered" evidence="5">
    <location>
        <begin position="281"/>
        <end position="309"/>
    </location>
</feature>
<dbReference type="GO" id="GO:0003676">
    <property type="term" value="F:nucleic acid binding"/>
    <property type="evidence" value="ECO:0007669"/>
    <property type="project" value="InterPro"/>
</dbReference>
<dbReference type="InterPro" id="IPR000477">
    <property type="entry name" value="RT_dom"/>
</dbReference>
<dbReference type="InterPro" id="IPR043128">
    <property type="entry name" value="Rev_trsase/Diguanyl_cyclase"/>
</dbReference>
<gene>
    <name evidence="7" type="ORF">FSB_LOCUS52273</name>
</gene>
<dbReference type="InterPro" id="IPR036397">
    <property type="entry name" value="RNaseH_sf"/>
</dbReference>
<sequence length="1393" mass="156566">MPPKTRKTGPKRSQDVSVTQGENSHPIDHEVHHEDTNPPPPTVMFDMIKALQVSQHEVVGMIKELKDEKNSRNHREPPEGEVELNKKDNTVNKPTGGDEPPQYMTFSKVAALLEKERVPAGTRRFARGPLYPAGLLNQPYPEKYEVLTFTQYDGRKGNATKDISKFLDAIGPHAGNENLCLREFSKSLTDHAYTWYITLKPDSVRTWDDMVEVFCTKYFHVEDKITLLTLHITKQGPTESLLAYIKRFRDAALDCYGNHEESKLVGKTALSVKAQVEKPKRSGQQVLAVSTQLDTKRKRQQDKPREELTPIPCTEQEMHAILDKWTADGLIRPAEKPPTEEQKKHERYYHLHQYVHHPTIECRTLRKMFQTKIKDGTLELAKPQQEVQRNSLPQHRRGATTVVIHGNVADLDMDKEEAAPLEPTIMALQKSPKFRSLFDQLGLGAEARKMATRALVSIAVESSAQCFTAEVHASRTYLETTNAISFTDEDMEVQYPDHKHPLYLTASINEVQARRALVDTGSSLNLIPMNTLQAANISRRKIQGTLMEVTGFGGAAEYTIGHIQLALKVGPILSLTRFHVIDSAVSYHVLLGRPWLHKHKLVSSTYHQCVKGRLNSKPIRLPANNTLFDETEAHFVDAAYYEDLAPVREASTFRTIGTPLPTWEDIRDHAEADLRNILELKRKQKEVYDEMPGLDPGLVAHALNVEPGTRPVVQPMRTFHPKVEAQITKEIQKLLAAGFVKPIQYPQWLSNIVPVKKKKGQIRCCVDFRNLNKACPKDEFPLPSMDVLIDSAAGHKMIYFMDGFSGYNQIRMSLKDAEKTAFRTPIGNFYYTVMLFGLKNVGATYQRTMTTIFHDMMHREIEDYVDDVVVKSKTRESHLETLRKVLERCRVYKLRMNLLKCAFGVSAGKFLGFLVHKRGIDMDPTKATAIATMKPPTNVKQLKKYEITPITPTTIKSQAIAKMMAQFPGKYGFCISDEVPGEVHEVATVDHTNFSWTLRFDGSSITIEGGAEIVLSRKGHEAVAMSFKLGFLCSNNAAEYEAYLTGLAIAHEMGIKCLKVIGDSNLVVSQANGDFSLKEPTSAPYRTLAQKLEEKFDTLTIEYAHRSENRYADALAALGSQVAFEGASTDVTIVKRDTPITNTLEQKLAEPPMSENDWRNSINGYRAVGSTTAGDVPAKSTSGIGSDMAAADSNKKRGILARCPRQEAKATERLLDVHAENIENMTRSYQPLTADFRELATYWPSMRQKAATVQEFGKPSSLGCVVGLLKSSPKTATGFSPFSFGLWHRGYCPKLRTCDLEGLSKKQGTKPLEKTRRYHLKMVGAADGTVLMDPVNGKWLKYYYSEWEVVEILLCLDSRGRKPFVFILPAVSRQGYISHGRNSFVLTLFVVPR</sequence>
<dbReference type="Pfam" id="PF00078">
    <property type="entry name" value="RVT_1"/>
    <property type="match status" value="1"/>
</dbReference>
<protein>
    <recommendedName>
        <fullName evidence="6">RNase H type-1 domain-containing protein</fullName>
    </recommendedName>
</protein>
<feature type="compositionally biased region" description="Basic and acidic residues" evidence="5">
    <location>
        <begin position="64"/>
        <end position="90"/>
    </location>
</feature>
<evidence type="ECO:0000256" key="2">
    <source>
        <dbReference type="ARBA" id="ARBA00022695"/>
    </source>
</evidence>
<evidence type="ECO:0000313" key="7">
    <source>
        <dbReference type="EMBL" id="SPD24391.1"/>
    </source>
</evidence>
<dbReference type="CDD" id="cd01647">
    <property type="entry name" value="RT_LTR"/>
    <property type="match status" value="1"/>
</dbReference>
<dbReference type="Pfam" id="PF13975">
    <property type="entry name" value="gag-asp_proteas"/>
    <property type="match status" value="1"/>
</dbReference>
<organism evidence="7">
    <name type="scientific">Fagus sylvatica</name>
    <name type="common">Beechnut</name>
    <dbReference type="NCBI Taxonomy" id="28930"/>
    <lineage>
        <taxon>Eukaryota</taxon>
        <taxon>Viridiplantae</taxon>
        <taxon>Streptophyta</taxon>
        <taxon>Embryophyta</taxon>
        <taxon>Tracheophyta</taxon>
        <taxon>Spermatophyta</taxon>
        <taxon>Magnoliopsida</taxon>
        <taxon>eudicotyledons</taxon>
        <taxon>Gunneridae</taxon>
        <taxon>Pentapetalae</taxon>
        <taxon>rosids</taxon>
        <taxon>fabids</taxon>
        <taxon>Fagales</taxon>
        <taxon>Fagaceae</taxon>
        <taxon>Fagus</taxon>
    </lineage>
</organism>